<dbReference type="RefSeq" id="WP_008843118.1">
    <property type="nucleotide sequence ID" value="NZ_BAEN01000016.1"/>
</dbReference>
<evidence type="ECO:0000256" key="1">
    <source>
        <dbReference type="ARBA" id="ARBA00009437"/>
    </source>
</evidence>
<dbReference type="eggNOG" id="COG0583">
    <property type="taxonomic scope" value="Bacteria"/>
</dbReference>
<dbReference type="SUPFAM" id="SSF53850">
    <property type="entry name" value="Periplasmic binding protein-like II"/>
    <property type="match status" value="1"/>
</dbReference>
<accession>K6Y9I5</accession>
<dbReference type="EMBL" id="BAEN01000016">
    <property type="protein sequence ID" value="GAC13298.1"/>
    <property type="molecule type" value="Genomic_DNA"/>
</dbReference>
<dbReference type="Proteomes" id="UP000006334">
    <property type="component" value="Unassembled WGS sequence"/>
</dbReference>
<dbReference type="PANTHER" id="PTHR30537">
    <property type="entry name" value="HTH-TYPE TRANSCRIPTIONAL REGULATOR"/>
    <property type="match status" value="1"/>
</dbReference>
<dbReference type="InterPro" id="IPR000847">
    <property type="entry name" value="LysR_HTH_N"/>
</dbReference>
<keyword evidence="7" id="KW-1185">Reference proteome</keyword>
<dbReference type="AlphaFoldDB" id="K6Y9I5"/>
<dbReference type="InterPro" id="IPR058163">
    <property type="entry name" value="LysR-type_TF_proteobact-type"/>
</dbReference>
<evidence type="ECO:0000256" key="4">
    <source>
        <dbReference type="ARBA" id="ARBA00023163"/>
    </source>
</evidence>
<dbReference type="CDD" id="cd08422">
    <property type="entry name" value="PBP2_CrgA_like"/>
    <property type="match status" value="1"/>
</dbReference>
<dbReference type="PANTHER" id="PTHR30537:SF5">
    <property type="entry name" value="HTH-TYPE TRANSCRIPTIONAL ACTIVATOR TTDR-RELATED"/>
    <property type="match status" value="1"/>
</dbReference>
<evidence type="ECO:0000256" key="3">
    <source>
        <dbReference type="ARBA" id="ARBA00023125"/>
    </source>
</evidence>
<proteinExistence type="inferred from homology"/>
<dbReference type="InterPro" id="IPR036388">
    <property type="entry name" value="WH-like_DNA-bd_sf"/>
</dbReference>
<feature type="domain" description="HTH lysR-type" evidence="5">
    <location>
        <begin position="1"/>
        <end position="60"/>
    </location>
</feature>
<reference evidence="6 7" key="1">
    <citation type="journal article" date="2017" name="Antonie Van Leeuwenhoek">
        <title>Rhizobium rhizosphaerae sp. nov., a novel species isolated from rice rhizosphere.</title>
        <authorList>
            <person name="Zhao J.J."/>
            <person name="Zhang J."/>
            <person name="Zhang R.J."/>
            <person name="Zhang C.W."/>
            <person name="Yin H.Q."/>
            <person name="Zhang X.X."/>
        </authorList>
    </citation>
    <scope>NUCLEOTIDE SEQUENCE [LARGE SCALE GENOMIC DNA]</scope>
    <source>
        <strain evidence="6 7">E3</strain>
    </source>
</reference>
<dbReference type="SUPFAM" id="SSF46785">
    <property type="entry name" value="Winged helix' DNA-binding domain"/>
    <property type="match status" value="1"/>
</dbReference>
<dbReference type="OrthoDB" id="8885940at2"/>
<dbReference type="Gene3D" id="3.40.190.290">
    <property type="match status" value="1"/>
</dbReference>
<gene>
    <name evidence="6" type="ORF">GLIP_0652</name>
</gene>
<keyword evidence="3" id="KW-0238">DNA-binding</keyword>
<dbReference type="Gene3D" id="1.10.10.10">
    <property type="entry name" value="Winged helix-like DNA-binding domain superfamily/Winged helix DNA-binding domain"/>
    <property type="match status" value="1"/>
</dbReference>
<name>K6Y9I5_9ALTE</name>
<evidence type="ECO:0000259" key="5">
    <source>
        <dbReference type="PROSITE" id="PS50931"/>
    </source>
</evidence>
<dbReference type="InterPro" id="IPR005119">
    <property type="entry name" value="LysR_subst-bd"/>
</dbReference>
<evidence type="ECO:0000313" key="7">
    <source>
        <dbReference type="Proteomes" id="UP000006334"/>
    </source>
</evidence>
<dbReference type="GO" id="GO:0003700">
    <property type="term" value="F:DNA-binding transcription factor activity"/>
    <property type="evidence" value="ECO:0007669"/>
    <property type="project" value="InterPro"/>
</dbReference>
<evidence type="ECO:0000313" key="6">
    <source>
        <dbReference type="EMBL" id="GAC13298.1"/>
    </source>
</evidence>
<dbReference type="Pfam" id="PF00126">
    <property type="entry name" value="HTH_1"/>
    <property type="match status" value="1"/>
</dbReference>
<keyword evidence="4" id="KW-0804">Transcription</keyword>
<dbReference type="PROSITE" id="PS50931">
    <property type="entry name" value="HTH_LYSR"/>
    <property type="match status" value="1"/>
</dbReference>
<dbReference type="InterPro" id="IPR036390">
    <property type="entry name" value="WH_DNA-bd_sf"/>
</dbReference>
<sequence length="304" mass="34160">MKNELELLKVLRVASECNTFREAAIKLGASPQAVTRAIKSLEKHYNEVLFHRSTRQVKITEFGSKLLERLCPVLDEFNDLWKNAKDEKTDLISGRVKITAPISLGPRVVLPSVVSIMKANPSLSVDLRLTDRIINTVDEGVDVGVRVGFLHDSGYIARKASVMRLVIVGSPSLIEAVGKPQSISELTNYPIIASLDTNTGRAWPWNFKDARQWTPKFPVFTTDNADIELAAALDGIGFSQQADYMVADYIRKGDLVQVLESEEPSPWGLYVYRSQPNPVPRRVRIIFDELHRALSQLDRLDYKN</sequence>
<keyword evidence="2" id="KW-0805">Transcription regulation</keyword>
<dbReference type="Pfam" id="PF03466">
    <property type="entry name" value="LysR_substrate"/>
    <property type="match status" value="1"/>
</dbReference>
<dbReference type="GO" id="GO:0003677">
    <property type="term" value="F:DNA binding"/>
    <property type="evidence" value="ECO:0007669"/>
    <property type="project" value="UniProtKB-KW"/>
</dbReference>
<evidence type="ECO:0000256" key="2">
    <source>
        <dbReference type="ARBA" id="ARBA00023015"/>
    </source>
</evidence>
<organism evidence="6 7">
    <name type="scientific">Aliiglaciecola lipolytica E3</name>
    <dbReference type="NCBI Taxonomy" id="1127673"/>
    <lineage>
        <taxon>Bacteria</taxon>
        <taxon>Pseudomonadati</taxon>
        <taxon>Pseudomonadota</taxon>
        <taxon>Gammaproteobacteria</taxon>
        <taxon>Alteromonadales</taxon>
        <taxon>Alteromonadaceae</taxon>
        <taxon>Aliiglaciecola</taxon>
    </lineage>
</organism>
<comment type="caution">
    <text evidence="6">The sequence shown here is derived from an EMBL/GenBank/DDBJ whole genome shotgun (WGS) entry which is preliminary data.</text>
</comment>
<comment type="similarity">
    <text evidence="1">Belongs to the LysR transcriptional regulatory family.</text>
</comment>
<protein>
    <submittedName>
        <fullName evidence="6">Transcriptional regulator, LysR family</fullName>
    </submittedName>
</protein>
<dbReference type="STRING" id="1127673.GLIP_0652"/>